<accession>A0ABP4Y512</accession>
<evidence type="ECO:0000313" key="2">
    <source>
        <dbReference type="Proteomes" id="UP001500218"/>
    </source>
</evidence>
<comment type="caution">
    <text evidence="1">The sequence shown here is derived from an EMBL/GenBank/DDBJ whole genome shotgun (WGS) entry which is preliminary data.</text>
</comment>
<reference evidence="2" key="1">
    <citation type="journal article" date="2019" name="Int. J. Syst. Evol. Microbiol.">
        <title>The Global Catalogue of Microorganisms (GCM) 10K type strain sequencing project: providing services to taxonomists for standard genome sequencing and annotation.</title>
        <authorList>
            <consortium name="The Broad Institute Genomics Platform"/>
            <consortium name="The Broad Institute Genome Sequencing Center for Infectious Disease"/>
            <person name="Wu L."/>
            <person name="Ma J."/>
        </authorList>
    </citation>
    <scope>NUCLEOTIDE SEQUENCE [LARGE SCALE GENOMIC DNA]</scope>
    <source>
        <strain evidence="2">JCM 13250</strain>
    </source>
</reference>
<gene>
    <name evidence="1" type="ORF">GCM10009682_23080</name>
</gene>
<keyword evidence="2" id="KW-1185">Reference proteome</keyword>
<protein>
    <submittedName>
        <fullName evidence="1">Uncharacterized protein</fullName>
    </submittedName>
</protein>
<organism evidence="1 2">
    <name type="scientific">Luedemannella flava</name>
    <dbReference type="NCBI Taxonomy" id="349316"/>
    <lineage>
        <taxon>Bacteria</taxon>
        <taxon>Bacillati</taxon>
        <taxon>Actinomycetota</taxon>
        <taxon>Actinomycetes</taxon>
        <taxon>Micromonosporales</taxon>
        <taxon>Micromonosporaceae</taxon>
        <taxon>Luedemannella</taxon>
    </lineage>
</organism>
<sequence length="64" mass="7141">MHALAQPLAVAASTSELLVTDWEQLTDADRRDLALRVDRNVRRLAELLRGVDVAAGQESSTRRR</sequence>
<proteinExistence type="predicted"/>
<dbReference type="Proteomes" id="UP001500218">
    <property type="component" value="Unassembled WGS sequence"/>
</dbReference>
<name>A0ABP4Y512_9ACTN</name>
<evidence type="ECO:0000313" key="1">
    <source>
        <dbReference type="EMBL" id="GAA1800831.1"/>
    </source>
</evidence>
<dbReference type="EMBL" id="BAAALT010000058">
    <property type="protein sequence ID" value="GAA1800831.1"/>
    <property type="molecule type" value="Genomic_DNA"/>
</dbReference>